<keyword evidence="3" id="KW-1185">Reference proteome</keyword>
<proteinExistence type="predicted"/>
<dbReference type="Proteomes" id="UP000319374">
    <property type="component" value="Chromosome"/>
</dbReference>
<dbReference type="EMBL" id="AP019736">
    <property type="protein sequence ID" value="BBL07031.1"/>
    <property type="molecule type" value="Genomic_DNA"/>
</dbReference>
<sequence length="232" mass="27175">MKKNYNYTRRKLYLPEYGRHIQEMIDSLLEIEDRRERNRQARAVIAVMGNLNPLLRDTADFTHKLWDHLFIMSDFQLDVDSPYPRPSRQELTVSPRPMAYTQGRIAYKHYGKYVERMIRSLAGCPDGRAVAGAVDNLARYMRAKSYEYNQEHPNNEVIVKDIKHMSGGTIEIDEAAINNLRSDYKQHFSARPQKGAQQGRQPYQQRRQQQNRQQQHGRSFPKNGSAHRSPSK</sequence>
<protein>
    <recommendedName>
        <fullName evidence="4">DUF4290 domain-containing protein</fullName>
    </recommendedName>
</protein>
<name>A0A4Y1X170_9BACT</name>
<dbReference type="AlphaFoldDB" id="A0A4Y1X170"/>
<feature type="region of interest" description="Disordered" evidence="1">
    <location>
        <begin position="188"/>
        <end position="232"/>
    </location>
</feature>
<gene>
    <name evidence="2" type="ORF">A5CPEGH6_16690</name>
</gene>
<dbReference type="OrthoDB" id="1466969at2"/>
<evidence type="ECO:0000313" key="3">
    <source>
        <dbReference type="Proteomes" id="UP000319374"/>
    </source>
</evidence>
<evidence type="ECO:0000256" key="1">
    <source>
        <dbReference type="SAM" id="MobiDB-lite"/>
    </source>
</evidence>
<evidence type="ECO:0008006" key="4">
    <source>
        <dbReference type="Google" id="ProtNLM"/>
    </source>
</evidence>
<organism evidence="2 3">
    <name type="scientific">Alistipes dispar</name>
    <dbReference type="NCBI Taxonomy" id="2585119"/>
    <lineage>
        <taxon>Bacteria</taxon>
        <taxon>Pseudomonadati</taxon>
        <taxon>Bacteroidota</taxon>
        <taxon>Bacteroidia</taxon>
        <taxon>Bacteroidales</taxon>
        <taxon>Rikenellaceae</taxon>
        <taxon>Alistipes</taxon>
    </lineage>
</organism>
<dbReference type="KEGG" id="ada:A5CPEGH6_16690"/>
<dbReference type="Pfam" id="PF14123">
    <property type="entry name" value="DUF4290"/>
    <property type="match status" value="1"/>
</dbReference>
<accession>A0A4Y1X170</accession>
<dbReference type="GeneID" id="98673656"/>
<dbReference type="InterPro" id="IPR025632">
    <property type="entry name" value="DUF4290"/>
</dbReference>
<evidence type="ECO:0000313" key="2">
    <source>
        <dbReference type="EMBL" id="BBL07031.1"/>
    </source>
</evidence>
<dbReference type="RefSeq" id="WP_141428997.1">
    <property type="nucleotide sequence ID" value="NZ_AP019736.1"/>
</dbReference>
<reference evidence="3" key="1">
    <citation type="submission" date="2019-06" db="EMBL/GenBank/DDBJ databases">
        <title>Alistipes onderdonkii subsp. vulgaris subsp. nov., Alistipes dispar sp. nov. and Alistipes communis sp. nov., isolated from human faeces, and creation of Alistipes onderdonkii subsp. onderdonkii subsp. nov.</title>
        <authorList>
            <person name="Sakamoto M."/>
            <person name="Ikeyama N."/>
            <person name="Ogata Y."/>
            <person name="Suda W."/>
            <person name="Iino T."/>
            <person name="Hattori M."/>
            <person name="Ohkuma M."/>
        </authorList>
    </citation>
    <scope>NUCLEOTIDE SEQUENCE [LARGE SCALE GENOMIC DNA]</scope>
    <source>
        <strain evidence="3">5CPEGH6</strain>
    </source>
</reference>
<feature type="compositionally biased region" description="Low complexity" evidence="1">
    <location>
        <begin position="193"/>
        <end position="218"/>
    </location>
</feature>